<evidence type="ECO:0000313" key="2">
    <source>
        <dbReference type="Proteomes" id="UP000828941"/>
    </source>
</evidence>
<proteinExistence type="predicted"/>
<keyword evidence="2" id="KW-1185">Reference proteome</keyword>
<protein>
    <submittedName>
        <fullName evidence="1">Uncharacterized protein</fullName>
    </submittedName>
</protein>
<comment type="caution">
    <text evidence="1">The sequence shown here is derived from an EMBL/GenBank/DDBJ whole genome shotgun (WGS) entry which is preliminary data.</text>
</comment>
<organism evidence="1 2">
    <name type="scientific">Bauhinia variegata</name>
    <name type="common">Purple orchid tree</name>
    <name type="synonym">Phanera variegata</name>
    <dbReference type="NCBI Taxonomy" id="167791"/>
    <lineage>
        <taxon>Eukaryota</taxon>
        <taxon>Viridiplantae</taxon>
        <taxon>Streptophyta</taxon>
        <taxon>Embryophyta</taxon>
        <taxon>Tracheophyta</taxon>
        <taxon>Spermatophyta</taxon>
        <taxon>Magnoliopsida</taxon>
        <taxon>eudicotyledons</taxon>
        <taxon>Gunneridae</taxon>
        <taxon>Pentapetalae</taxon>
        <taxon>rosids</taxon>
        <taxon>fabids</taxon>
        <taxon>Fabales</taxon>
        <taxon>Fabaceae</taxon>
        <taxon>Cercidoideae</taxon>
        <taxon>Cercideae</taxon>
        <taxon>Bauhiniinae</taxon>
        <taxon>Bauhinia</taxon>
    </lineage>
</organism>
<sequence>MLFIIQVLVADSDKFKNPLAELWAKLVHLVQQKGDYSHIIAASNSFGKMFLQLLTLLEPIYAGNALCTIRYTGANPCVLTIRSTSFPIPKNLVYSKSNEAPLSQVDLSTFDEDCGRSRYMSHTSQDAEPPDLWNARIVITGDRGLKSAENFKMIEKLANKLGAAGICSICYDDTDSFRNGFAIFVISGFAVCSVGAPRADVDAEFVPNDLQKANALKAKTITNSKL</sequence>
<dbReference type="Proteomes" id="UP000828941">
    <property type="component" value="Chromosome 9"/>
</dbReference>
<accession>A0ACB9MFR4</accession>
<dbReference type="EMBL" id="CM039434">
    <property type="protein sequence ID" value="KAI4322808.1"/>
    <property type="molecule type" value="Genomic_DNA"/>
</dbReference>
<reference evidence="1 2" key="1">
    <citation type="journal article" date="2022" name="DNA Res.">
        <title>Chromosomal-level genome assembly of the orchid tree Bauhinia variegata (Leguminosae; Cercidoideae) supports the allotetraploid origin hypothesis of Bauhinia.</title>
        <authorList>
            <person name="Zhong Y."/>
            <person name="Chen Y."/>
            <person name="Zheng D."/>
            <person name="Pang J."/>
            <person name="Liu Y."/>
            <person name="Luo S."/>
            <person name="Meng S."/>
            <person name="Qian L."/>
            <person name="Wei D."/>
            <person name="Dai S."/>
            <person name="Zhou R."/>
        </authorList>
    </citation>
    <scope>NUCLEOTIDE SEQUENCE [LARGE SCALE GENOMIC DNA]</scope>
    <source>
        <strain evidence="1">BV-YZ2020</strain>
    </source>
</reference>
<evidence type="ECO:0000313" key="1">
    <source>
        <dbReference type="EMBL" id="KAI4322808.1"/>
    </source>
</evidence>
<gene>
    <name evidence="1" type="ORF">L6164_022467</name>
</gene>
<name>A0ACB9MFR4_BAUVA</name>